<feature type="compositionally biased region" description="Acidic residues" evidence="1">
    <location>
        <begin position="337"/>
        <end position="347"/>
    </location>
</feature>
<name>A0A9P4MN05_9PEZI</name>
<reference evidence="2" key="1">
    <citation type="journal article" date="2020" name="Stud. Mycol.">
        <title>101 Dothideomycetes genomes: a test case for predicting lifestyles and emergence of pathogens.</title>
        <authorList>
            <person name="Haridas S."/>
            <person name="Albert R."/>
            <person name="Binder M."/>
            <person name="Bloem J."/>
            <person name="Labutti K."/>
            <person name="Salamov A."/>
            <person name="Andreopoulos B."/>
            <person name="Baker S."/>
            <person name="Barry K."/>
            <person name="Bills G."/>
            <person name="Bluhm B."/>
            <person name="Cannon C."/>
            <person name="Castanera R."/>
            <person name="Culley D."/>
            <person name="Daum C."/>
            <person name="Ezra D."/>
            <person name="Gonzalez J."/>
            <person name="Henrissat B."/>
            <person name="Kuo A."/>
            <person name="Liang C."/>
            <person name="Lipzen A."/>
            <person name="Lutzoni F."/>
            <person name="Magnuson J."/>
            <person name="Mondo S."/>
            <person name="Nolan M."/>
            <person name="Ohm R."/>
            <person name="Pangilinan J."/>
            <person name="Park H.-J."/>
            <person name="Ramirez L."/>
            <person name="Alfaro M."/>
            <person name="Sun H."/>
            <person name="Tritt A."/>
            <person name="Yoshinaga Y."/>
            <person name="Zwiers L.-H."/>
            <person name="Turgeon B."/>
            <person name="Goodwin S."/>
            <person name="Spatafora J."/>
            <person name="Crous P."/>
            <person name="Grigoriev I."/>
        </authorList>
    </citation>
    <scope>NUCLEOTIDE SEQUENCE</scope>
    <source>
        <strain evidence="2">CBS 260.36</strain>
    </source>
</reference>
<feature type="compositionally biased region" description="Basic and acidic residues" evidence="1">
    <location>
        <begin position="177"/>
        <end position="186"/>
    </location>
</feature>
<feature type="compositionally biased region" description="Basic and acidic residues" evidence="1">
    <location>
        <begin position="193"/>
        <end position="202"/>
    </location>
</feature>
<dbReference type="OrthoDB" id="3595585at2759"/>
<dbReference type="Proteomes" id="UP000799439">
    <property type="component" value="Unassembled WGS sequence"/>
</dbReference>
<feature type="region of interest" description="Disordered" evidence="1">
    <location>
        <begin position="473"/>
        <end position="515"/>
    </location>
</feature>
<evidence type="ECO:0000313" key="3">
    <source>
        <dbReference type="Proteomes" id="UP000799439"/>
    </source>
</evidence>
<dbReference type="EMBL" id="ML996085">
    <property type="protein sequence ID" value="KAF2153251.1"/>
    <property type="molecule type" value="Genomic_DNA"/>
</dbReference>
<feature type="compositionally biased region" description="Low complexity" evidence="1">
    <location>
        <begin position="315"/>
        <end position="336"/>
    </location>
</feature>
<feature type="compositionally biased region" description="Basic residues" evidence="1">
    <location>
        <begin position="106"/>
        <end position="115"/>
    </location>
</feature>
<evidence type="ECO:0000313" key="2">
    <source>
        <dbReference type="EMBL" id="KAF2153251.1"/>
    </source>
</evidence>
<protein>
    <submittedName>
        <fullName evidence="2">Uncharacterized protein</fullName>
    </submittedName>
</protein>
<dbReference type="AlphaFoldDB" id="A0A9P4MN05"/>
<keyword evidence="3" id="KW-1185">Reference proteome</keyword>
<feature type="region of interest" description="Disordered" evidence="1">
    <location>
        <begin position="78"/>
        <end position="202"/>
    </location>
</feature>
<sequence length="545" mass="58832">MSKAVAASAAARVRLHLSPFTPAIFDSILPKAKQSLASCVTYHKTQSDPDRGFGYLELPADEADNLRKKLNGAILRGHKMSIEKARPEKRKAPHGDGAIVEEEPPRKKKSSKKAKSKDEIAGVELPADRKVKRGWTDATAKPDKDKRKHSSSREKSRYTDKDELLFRTTGTKPKSVKSAEKLDSRAKAKTKSNKSEKQIIHEFETTSKFPTFLKQAQSERKGGPLTYVDGQGWVDEAGHVVEEFKSNRPKPKPAGPVPADRPVKSTPSVEDTSEKPVNETLVKDESSASDSSSVSSESSAPNSVSDSSSSDEESISSIPSFSATVSIPNDPASASDPDPDLDPDSASDSDSNPTLAPNTTSTTTLALAPVSIPQPTAEPPTPPPTSTLPPPPPPPTADPTPTSPTKIHPLEALYKRTPRPAPIQTTFNFFTTSEDADDAEDPDPIIRAPQPTGAAPHTPFTATDLRLRGLRSAAPTPDTAVAGKRFFGFGRGDDEDVEEEGDEGGKKEKGSGRSAMVDEFYKRRSELNSSWKTRRREAVIDGFLL</sequence>
<organism evidence="2 3">
    <name type="scientific">Myriangium duriaei CBS 260.36</name>
    <dbReference type="NCBI Taxonomy" id="1168546"/>
    <lineage>
        <taxon>Eukaryota</taxon>
        <taxon>Fungi</taxon>
        <taxon>Dikarya</taxon>
        <taxon>Ascomycota</taxon>
        <taxon>Pezizomycotina</taxon>
        <taxon>Dothideomycetes</taxon>
        <taxon>Dothideomycetidae</taxon>
        <taxon>Myriangiales</taxon>
        <taxon>Myriangiaceae</taxon>
        <taxon>Myriangium</taxon>
    </lineage>
</organism>
<feature type="compositionally biased region" description="Polar residues" evidence="1">
    <location>
        <begin position="423"/>
        <end position="433"/>
    </location>
</feature>
<feature type="compositionally biased region" description="Low complexity" evidence="1">
    <location>
        <begin position="348"/>
        <end position="375"/>
    </location>
</feature>
<feature type="compositionally biased region" description="Pro residues" evidence="1">
    <location>
        <begin position="376"/>
        <end position="402"/>
    </location>
</feature>
<feature type="compositionally biased region" description="Acidic residues" evidence="1">
    <location>
        <begin position="434"/>
        <end position="443"/>
    </location>
</feature>
<feature type="region of interest" description="Disordered" evidence="1">
    <location>
        <begin position="239"/>
        <end position="460"/>
    </location>
</feature>
<feature type="compositionally biased region" description="Low complexity" evidence="1">
    <location>
        <begin position="288"/>
        <end position="308"/>
    </location>
</feature>
<feature type="compositionally biased region" description="Acidic residues" evidence="1">
    <location>
        <begin position="493"/>
        <end position="502"/>
    </location>
</feature>
<gene>
    <name evidence="2" type="ORF">K461DRAFT_137888</name>
</gene>
<comment type="caution">
    <text evidence="2">The sequence shown here is derived from an EMBL/GenBank/DDBJ whole genome shotgun (WGS) entry which is preliminary data.</text>
</comment>
<proteinExistence type="predicted"/>
<feature type="compositionally biased region" description="Basic and acidic residues" evidence="1">
    <location>
        <begin position="140"/>
        <end position="165"/>
    </location>
</feature>
<evidence type="ECO:0000256" key="1">
    <source>
        <dbReference type="SAM" id="MobiDB-lite"/>
    </source>
</evidence>
<feature type="compositionally biased region" description="Basic and acidic residues" evidence="1">
    <location>
        <begin position="272"/>
        <end position="286"/>
    </location>
</feature>
<accession>A0A9P4MN05</accession>